<feature type="transmembrane region" description="Helical" evidence="1">
    <location>
        <begin position="40"/>
        <end position="56"/>
    </location>
</feature>
<keyword evidence="1" id="KW-0812">Transmembrane</keyword>
<reference evidence="2 3" key="1">
    <citation type="submission" date="2023-03" db="EMBL/GenBank/DDBJ databases">
        <title>Muricauda XX sp. nov. and Muricauda XXX sp. nov., two novel species isolated from Okinawa Trough.</title>
        <authorList>
            <person name="Cao W."/>
            <person name="Deng X."/>
        </authorList>
    </citation>
    <scope>NUCLEOTIDE SEQUENCE [LARGE SCALE GENOMIC DNA]</scope>
    <source>
        <strain evidence="2 3">81s02</strain>
    </source>
</reference>
<dbReference type="EMBL" id="JARFVA010000001">
    <property type="protein sequence ID" value="MDF0706552.1"/>
    <property type="molecule type" value="Genomic_DNA"/>
</dbReference>
<protein>
    <submittedName>
        <fullName evidence="2">Uncharacterized protein</fullName>
    </submittedName>
</protein>
<feature type="transmembrane region" description="Helical" evidence="1">
    <location>
        <begin position="12"/>
        <end position="28"/>
    </location>
</feature>
<evidence type="ECO:0000313" key="3">
    <source>
        <dbReference type="Proteomes" id="UP001217083"/>
    </source>
</evidence>
<feature type="transmembrane region" description="Helical" evidence="1">
    <location>
        <begin position="129"/>
        <end position="150"/>
    </location>
</feature>
<accession>A0ABT5XKZ0</accession>
<keyword evidence="3" id="KW-1185">Reference proteome</keyword>
<keyword evidence="1" id="KW-1133">Transmembrane helix</keyword>
<dbReference type="RefSeq" id="WP_275648585.1">
    <property type="nucleotide sequence ID" value="NZ_JARFVA010000001.1"/>
</dbReference>
<gene>
    <name evidence="2" type="ORF">PY091_04930</name>
</gene>
<evidence type="ECO:0000256" key="1">
    <source>
        <dbReference type="SAM" id="Phobius"/>
    </source>
</evidence>
<dbReference type="Proteomes" id="UP001217083">
    <property type="component" value="Unassembled WGS sequence"/>
</dbReference>
<comment type="caution">
    <text evidence="2">The sequence shown here is derived from an EMBL/GenBank/DDBJ whole genome shotgun (WGS) entry which is preliminary data.</text>
</comment>
<name>A0ABT5XKZ0_9FLAO</name>
<evidence type="ECO:0000313" key="2">
    <source>
        <dbReference type="EMBL" id="MDF0706552.1"/>
    </source>
</evidence>
<feature type="transmembrane region" description="Helical" evidence="1">
    <location>
        <begin position="171"/>
        <end position="191"/>
    </location>
</feature>
<keyword evidence="1" id="KW-0472">Membrane</keyword>
<sequence>MEELLKFLSEHYTIPFYLFVWIVAMARYRTYFDTPLKYYPMYLMYTFLTEVLGYFVKYVDGIQFFSDERYNWHNVIIYNIYSVISMLFFYYVYWKILKTKKYRDWVKYGAILAMLAYFVSVFFQNPLHYNLYYADMISAYILIFVIALYYKEKKVEDNPLPQSQNLMFWTSFGLVAFHLFFPLIFLAGYEAPRFYINYHLRDILLVLILIMYGSFMVGVIVHKRRAFR</sequence>
<proteinExistence type="predicted"/>
<feature type="transmembrane region" description="Helical" evidence="1">
    <location>
        <begin position="76"/>
        <end position="93"/>
    </location>
</feature>
<feature type="transmembrane region" description="Helical" evidence="1">
    <location>
        <begin position="105"/>
        <end position="123"/>
    </location>
</feature>
<feature type="transmembrane region" description="Helical" evidence="1">
    <location>
        <begin position="203"/>
        <end position="221"/>
    </location>
</feature>
<organism evidence="2 3">
    <name type="scientific">Flagellimonas okinawensis</name>
    <dbReference type="NCBI Taxonomy" id="3031324"/>
    <lineage>
        <taxon>Bacteria</taxon>
        <taxon>Pseudomonadati</taxon>
        <taxon>Bacteroidota</taxon>
        <taxon>Flavobacteriia</taxon>
        <taxon>Flavobacteriales</taxon>
        <taxon>Flavobacteriaceae</taxon>
        <taxon>Flagellimonas</taxon>
    </lineage>
</organism>